<sequence>MTTTLAVAAALVAGYVLGRYQPSPRLLRWAEGQTRGTVRYWLAQPILAVAILVLLCTRPRTTIRNWKHRNDPPHREPALTFDPNWAENRRRAAKEQS</sequence>
<keyword evidence="4" id="KW-1185">Reference proteome</keyword>
<organism evidence="3 4">
    <name type="scientific">Streptomyces olivaceiscleroticus</name>
    <dbReference type="NCBI Taxonomy" id="68245"/>
    <lineage>
        <taxon>Bacteria</taxon>
        <taxon>Bacillati</taxon>
        <taxon>Actinomycetota</taxon>
        <taxon>Actinomycetes</taxon>
        <taxon>Kitasatosporales</taxon>
        <taxon>Streptomycetaceae</taxon>
        <taxon>Streptomyces</taxon>
    </lineage>
</organism>
<evidence type="ECO:0000256" key="1">
    <source>
        <dbReference type="SAM" id="MobiDB-lite"/>
    </source>
</evidence>
<evidence type="ECO:0000256" key="2">
    <source>
        <dbReference type="SAM" id="Phobius"/>
    </source>
</evidence>
<keyword evidence="2" id="KW-1133">Transmembrane helix</keyword>
<dbReference type="EMBL" id="BAAABY010000070">
    <property type="protein sequence ID" value="GAA0501167.1"/>
    <property type="molecule type" value="Genomic_DNA"/>
</dbReference>
<keyword evidence="2" id="KW-0812">Transmembrane</keyword>
<comment type="caution">
    <text evidence="3">The sequence shown here is derived from an EMBL/GenBank/DDBJ whole genome shotgun (WGS) entry which is preliminary data.</text>
</comment>
<feature type="compositionally biased region" description="Basic and acidic residues" evidence="1">
    <location>
        <begin position="68"/>
        <end position="77"/>
    </location>
</feature>
<evidence type="ECO:0000313" key="3">
    <source>
        <dbReference type="EMBL" id="GAA0501167.1"/>
    </source>
</evidence>
<keyword evidence="2" id="KW-0472">Membrane</keyword>
<protein>
    <submittedName>
        <fullName evidence="3">Uncharacterized protein</fullName>
    </submittedName>
</protein>
<name>A0ABP3LL59_9ACTN</name>
<proteinExistence type="predicted"/>
<feature type="region of interest" description="Disordered" evidence="1">
    <location>
        <begin position="67"/>
        <end position="97"/>
    </location>
</feature>
<evidence type="ECO:0000313" key="4">
    <source>
        <dbReference type="Proteomes" id="UP001500909"/>
    </source>
</evidence>
<reference evidence="4" key="1">
    <citation type="journal article" date="2019" name="Int. J. Syst. Evol. Microbiol.">
        <title>The Global Catalogue of Microorganisms (GCM) 10K type strain sequencing project: providing services to taxonomists for standard genome sequencing and annotation.</title>
        <authorList>
            <consortium name="The Broad Institute Genomics Platform"/>
            <consortium name="The Broad Institute Genome Sequencing Center for Infectious Disease"/>
            <person name="Wu L."/>
            <person name="Ma J."/>
        </authorList>
    </citation>
    <scope>NUCLEOTIDE SEQUENCE [LARGE SCALE GENOMIC DNA]</scope>
    <source>
        <strain evidence="4">JCM 4805</strain>
    </source>
</reference>
<accession>A0ABP3LL59</accession>
<dbReference type="Proteomes" id="UP001500909">
    <property type="component" value="Unassembled WGS sequence"/>
</dbReference>
<feature type="transmembrane region" description="Helical" evidence="2">
    <location>
        <begin position="38"/>
        <end position="57"/>
    </location>
</feature>
<gene>
    <name evidence="3" type="ORF">GCM10010361_78390</name>
</gene>
<dbReference type="RefSeq" id="WP_346100492.1">
    <property type="nucleotide sequence ID" value="NZ_BAAABY010000070.1"/>
</dbReference>
<feature type="compositionally biased region" description="Basic and acidic residues" evidence="1">
    <location>
        <begin position="87"/>
        <end position="97"/>
    </location>
</feature>